<sequence length="143" mass="15990">MALKVLKYINLFFVAFLNCTCLDIVLDVAVHAMAIYMTFCGKIRTGSKKVNVSSADSTSMISIFTEYLVRTAPCQQCSSICTCIKRRPHKLAFLSYRIYGPHKVPILASQYGINHRLATNPFKPPISTLAPLLMVGEDLMERP</sequence>
<organism evidence="2 3">
    <name type="scientific">Salix dunnii</name>
    <dbReference type="NCBI Taxonomy" id="1413687"/>
    <lineage>
        <taxon>Eukaryota</taxon>
        <taxon>Viridiplantae</taxon>
        <taxon>Streptophyta</taxon>
        <taxon>Embryophyta</taxon>
        <taxon>Tracheophyta</taxon>
        <taxon>Spermatophyta</taxon>
        <taxon>Magnoliopsida</taxon>
        <taxon>eudicotyledons</taxon>
        <taxon>Gunneridae</taxon>
        <taxon>Pentapetalae</taxon>
        <taxon>rosids</taxon>
        <taxon>fabids</taxon>
        <taxon>Malpighiales</taxon>
        <taxon>Salicaceae</taxon>
        <taxon>Saliceae</taxon>
        <taxon>Salix</taxon>
    </lineage>
</organism>
<keyword evidence="1" id="KW-0472">Membrane</keyword>
<evidence type="ECO:0000313" key="3">
    <source>
        <dbReference type="Proteomes" id="UP000657918"/>
    </source>
</evidence>
<dbReference type="AlphaFoldDB" id="A0A835MUV3"/>
<gene>
    <name evidence="2" type="ORF">SADUNF_Sadunf06G0048400</name>
</gene>
<name>A0A835MUV3_9ROSI</name>
<accession>A0A835MUV3</accession>
<proteinExistence type="predicted"/>
<protein>
    <submittedName>
        <fullName evidence="2">Uncharacterized protein</fullName>
    </submittedName>
</protein>
<dbReference type="Proteomes" id="UP000657918">
    <property type="component" value="Unassembled WGS sequence"/>
</dbReference>
<keyword evidence="1" id="KW-0812">Transmembrane</keyword>
<evidence type="ECO:0000313" key="2">
    <source>
        <dbReference type="EMBL" id="KAF9679762.1"/>
    </source>
</evidence>
<dbReference type="EMBL" id="JADGMS010000006">
    <property type="protein sequence ID" value="KAF9679762.1"/>
    <property type="molecule type" value="Genomic_DNA"/>
</dbReference>
<feature type="transmembrane region" description="Helical" evidence="1">
    <location>
        <begin position="12"/>
        <end position="39"/>
    </location>
</feature>
<evidence type="ECO:0000256" key="1">
    <source>
        <dbReference type="SAM" id="Phobius"/>
    </source>
</evidence>
<keyword evidence="1" id="KW-1133">Transmembrane helix</keyword>
<reference evidence="2 3" key="1">
    <citation type="submission" date="2020-10" db="EMBL/GenBank/DDBJ databases">
        <title>Plant Genome Project.</title>
        <authorList>
            <person name="Zhang R.-G."/>
        </authorList>
    </citation>
    <scope>NUCLEOTIDE SEQUENCE [LARGE SCALE GENOMIC DNA]</scope>
    <source>
        <strain evidence="2">FAFU-HL-1</strain>
        <tissue evidence="2">Leaf</tissue>
    </source>
</reference>
<keyword evidence="3" id="KW-1185">Reference proteome</keyword>
<comment type="caution">
    <text evidence="2">The sequence shown here is derived from an EMBL/GenBank/DDBJ whole genome shotgun (WGS) entry which is preliminary data.</text>
</comment>